<comment type="caution">
    <text evidence="7">The sequence shown here is derived from an EMBL/GenBank/DDBJ whole genome shotgun (WGS) entry which is preliminary data.</text>
</comment>
<protein>
    <submittedName>
        <fullName evidence="7">Amino acid ABC transporter substrate-binding protein</fullName>
    </submittedName>
</protein>
<feature type="signal peptide" evidence="5">
    <location>
        <begin position="1"/>
        <end position="20"/>
    </location>
</feature>
<dbReference type="OrthoDB" id="9776786at2"/>
<evidence type="ECO:0000256" key="5">
    <source>
        <dbReference type="SAM" id="SignalP"/>
    </source>
</evidence>
<feature type="chain" id="PRO_5038765594" evidence="5">
    <location>
        <begin position="21"/>
        <end position="353"/>
    </location>
</feature>
<keyword evidence="2" id="KW-0813">Transport</keyword>
<name>A0A6N9PXU2_9BACL</name>
<reference evidence="7 8" key="1">
    <citation type="submission" date="2019-01" db="EMBL/GenBank/DDBJ databases">
        <title>Chengkuizengella sp. nov., isolated from deep-sea sediment of East Pacific Ocean.</title>
        <authorList>
            <person name="Yang J."/>
            <person name="Lai Q."/>
            <person name="Shao Z."/>
        </authorList>
    </citation>
    <scope>NUCLEOTIDE SEQUENCE [LARGE SCALE GENOMIC DNA]</scope>
    <source>
        <strain evidence="7 8">YPA3-1-1</strain>
    </source>
</reference>
<organism evidence="7 8">
    <name type="scientific">Chengkuizengella marina</name>
    <dbReference type="NCBI Taxonomy" id="2507566"/>
    <lineage>
        <taxon>Bacteria</taxon>
        <taxon>Bacillati</taxon>
        <taxon>Bacillota</taxon>
        <taxon>Bacilli</taxon>
        <taxon>Bacillales</taxon>
        <taxon>Paenibacillaceae</taxon>
        <taxon>Chengkuizengella</taxon>
    </lineage>
</organism>
<evidence type="ECO:0000256" key="1">
    <source>
        <dbReference type="ARBA" id="ARBA00010333"/>
    </source>
</evidence>
<dbReference type="EMBL" id="SIJB01000006">
    <property type="protein sequence ID" value="NBI27797.1"/>
    <property type="molecule type" value="Genomic_DNA"/>
</dbReference>
<dbReference type="SUPFAM" id="SSF53850">
    <property type="entry name" value="Periplasmic binding protein-like II"/>
    <property type="match status" value="1"/>
</dbReference>
<evidence type="ECO:0000256" key="3">
    <source>
        <dbReference type="ARBA" id="ARBA00022729"/>
    </source>
</evidence>
<evidence type="ECO:0000313" key="7">
    <source>
        <dbReference type="EMBL" id="NBI27797.1"/>
    </source>
</evidence>
<dbReference type="PANTHER" id="PTHR30085:SF7">
    <property type="entry name" value="AMINO-ACID ABC TRANSPORTER-BINDING PROTEIN YHDW-RELATED"/>
    <property type="match status" value="1"/>
</dbReference>
<dbReference type="InterPro" id="IPR001638">
    <property type="entry name" value="Solute-binding_3/MltF_N"/>
</dbReference>
<evidence type="ECO:0000256" key="2">
    <source>
        <dbReference type="ARBA" id="ARBA00022448"/>
    </source>
</evidence>
<accession>A0A6N9PXU2</accession>
<dbReference type="CDD" id="cd13692">
    <property type="entry name" value="PBP2_BztA"/>
    <property type="match status" value="1"/>
</dbReference>
<dbReference type="Proteomes" id="UP000448943">
    <property type="component" value="Unassembled WGS sequence"/>
</dbReference>
<dbReference type="Pfam" id="PF00497">
    <property type="entry name" value="SBP_bac_3"/>
    <property type="match status" value="1"/>
</dbReference>
<dbReference type="Gene3D" id="3.40.190.10">
    <property type="entry name" value="Periplasmic binding protein-like II"/>
    <property type="match status" value="2"/>
</dbReference>
<dbReference type="GO" id="GO:0006865">
    <property type="term" value="P:amino acid transport"/>
    <property type="evidence" value="ECO:0007669"/>
    <property type="project" value="TreeGrafter"/>
</dbReference>
<keyword evidence="8" id="KW-1185">Reference proteome</keyword>
<dbReference type="PROSITE" id="PS01039">
    <property type="entry name" value="SBP_BACTERIAL_3"/>
    <property type="match status" value="1"/>
</dbReference>
<gene>
    <name evidence="7" type="ORF">ERL59_02320</name>
</gene>
<keyword evidence="3 5" id="KW-0732">Signal</keyword>
<evidence type="ECO:0000259" key="6">
    <source>
        <dbReference type="SMART" id="SM00062"/>
    </source>
</evidence>
<dbReference type="PANTHER" id="PTHR30085">
    <property type="entry name" value="AMINO ACID ABC TRANSPORTER PERMEASE"/>
    <property type="match status" value="1"/>
</dbReference>
<dbReference type="PROSITE" id="PS51257">
    <property type="entry name" value="PROKAR_LIPOPROTEIN"/>
    <property type="match status" value="1"/>
</dbReference>
<dbReference type="AlphaFoldDB" id="A0A6N9PXU2"/>
<sequence length="353" mass="37791">MKKNILVLLSVFLLASIALVGCSSSDDESAETLSVLDQIKDRGTLNAGVNGELPGFSYLEDGEYVGFDVDFAKAVAAAILGDANAVEFSPLTATERFTALQTGAIDLLSRNTTWTTTRDVELGLNFAGITFYDGQGMMVRADSGVNSLTDMDGMIVAVETGTTTELNLADQMAKLNVSYEPQTFDNQEAAIAALEAGSVDAFTTDKSGLVSRLSTMANSSEYKILDDTMSKEPLGPVVAGGDDKMADLTRWVLFALIRAEELGITSENVDSFLDSTDPVIQDLLGTKKGGVEEDNLGSQLEVNADFAYQAIKQVGNYGEIFERHLGKGTVFNLDRGLNDIYTNGGLLYSPPFK</sequence>
<evidence type="ECO:0000313" key="8">
    <source>
        <dbReference type="Proteomes" id="UP000448943"/>
    </source>
</evidence>
<dbReference type="InterPro" id="IPR051455">
    <property type="entry name" value="Bact_solute-bind_prot3"/>
</dbReference>
<proteinExistence type="inferred from homology"/>
<dbReference type="RefSeq" id="WP_160644102.1">
    <property type="nucleotide sequence ID" value="NZ_SIJB01000006.1"/>
</dbReference>
<comment type="similarity">
    <text evidence="1 4">Belongs to the bacterial solute-binding protein 3 family.</text>
</comment>
<dbReference type="SMART" id="SM00062">
    <property type="entry name" value="PBPb"/>
    <property type="match status" value="1"/>
</dbReference>
<dbReference type="InterPro" id="IPR018313">
    <property type="entry name" value="SBP_3_CS"/>
</dbReference>
<feature type="domain" description="Solute-binding protein family 3/N-terminal" evidence="6">
    <location>
        <begin position="44"/>
        <end position="270"/>
    </location>
</feature>
<evidence type="ECO:0000256" key="4">
    <source>
        <dbReference type="RuleBase" id="RU003744"/>
    </source>
</evidence>